<reference evidence="4" key="1">
    <citation type="journal article" date="2011" name="Genome Res.">
        <title>Phylogeny-wide analysis of social amoeba genomes highlights ancient origins for complex intercellular communication.</title>
        <authorList>
            <person name="Heidel A.J."/>
            <person name="Lawal H.M."/>
            <person name="Felder M."/>
            <person name="Schilde C."/>
            <person name="Helps N.R."/>
            <person name="Tunggal B."/>
            <person name="Rivero F."/>
            <person name="John U."/>
            <person name="Schleicher M."/>
            <person name="Eichinger L."/>
            <person name="Platzer M."/>
            <person name="Noegel A.A."/>
            <person name="Schaap P."/>
            <person name="Gloeckner G."/>
        </authorList>
    </citation>
    <scope>NUCLEOTIDE SEQUENCE [LARGE SCALE GENOMIC DNA]</scope>
    <source>
        <strain evidence="4">SH3</strain>
    </source>
</reference>
<dbReference type="GeneID" id="14869870"/>
<evidence type="ECO:0000259" key="2">
    <source>
        <dbReference type="Pfam" id="PF25483"/>
    </source>
</evidence>
<dbReference type="OrthoDB" id="16573at2759"/>
<evidence type="ECO:0000313" key="3">
    <source>
        <dbReference type="EMBL" id="EGG17854.1"/>
    </source>
</evidence>
<evidence type="ECO:0000256" key="1">
    <source>
        <dbReference type="SAM" id="SignalP"/>
    </source>
</evidence>
<keyword evidence="1" id="KW-0732">Signal</keyword>
<feature type="signal peptide" evidence="1">
    <location>
        <begin position="1"/>
        <end position="19"/>
    </location>
</feature>
<sequence>MNLHIKSLVVVLLLLTVVAIVSVLSSPTANEERAVHYEERHDHGDEDNIVEDKRFHHQDRNNNNNNGDNDQEKEDRLYSKWLNSETISHFIGMTTTKELIIDIPVNFIFIGFSGEGNLGFDLASDTLTEWFEHLEHSLPHIIVPFGEDYTTNERYETPKTHIQYRFNIHVSKVNQLVNTLIEDAIYWNMRPEEAEYQDRFYTNPNLVTSLLSSLSMHLGLGEKSYTLYILNPNNPLPEYALYGYRTGFANEELEELYRAGQTGPKIVHDVYGNNGYQFAFERIDKNEEPGEIVKINTTSTTGTTTATGSKTSSIWYRDVGLQSKEWAEQISSKFNRYRNKSDSLSAPLYNFDCEDHESDQQCKERLRKKTPINNAKVLLQDGSPEEKYYVINSQQYHLSENCLVDSWISEKRFTFIDLTAGPFEWGPAIGGTGLKSNISLPKIPKINLSTDFKRQQKEQSITLEDVTQKIASELTLIDTLLEINCMNGLHDEQDPNTMTDDQEFSCQNLLKSKYELNQILQEKKTDDIDSLLDKIDEVDFLLGNYYEYFEDNEQNKFKAHLSSVLSDSIRYLIAQPQPLFSVKYSNRVNFHVLIISDHKNYNPRDSFNFNYDLFKEEISKLKTTSQEFSFTISTISMEEEPSLALAYQSSLRTVLLPSITDDGKFETKLHYYIDSKEIKYQLNRLDPDKHDSEGIMESKHIPIFIFSLDSKHPVFIDKNLQAKTLNNMVIGVQTNIVGYESSTFSCNGKKTKLYLNNPLTPILAATATALGGLVPQYISYSQAQQTTIQNWQWAVGNSPFSKTFTYPFSHFSQYQKDSIHRNYIMSSLERSITKTNYAISLLNIKPSIKSYSLFIEQYPYIELLAQFMEIKNQWRESLKSIEEFNYSKGIKFAIDAEKNSHLLLQKVELIETSINISMCKPKASIKGGGFLCEKSESSFFDGETCDFYTK</sequence>
<dbReference type="PANTHER" id="PTHR31515">
    <property type="entry name" value="TRANSMEMBRANE PROTEIN-RELATED"/>
    <property type="match status" value="1"/>
</dbReference>
<dbReference type="Pfam" id="PF25483">
    <property type="entry name" value="DUF7906"/>
    <property type="match status" value="1"/>
</dbReference>
<accession>F4Q4Q8</accession>
<proteinExistence type="predicted"/>
<name>F4Q4Q8_CACFS</name>
<evidence type="ECO:0000313" key="4">
    <source>
        <dbReference type="Proteomes" id="UP000007797"/>
    </source>
</evidence>
<dbReference type="STRING" id="1054147.F4Q4Q8"/>
<dbReference type="InterPro" id="IPR057228">
    <property type="entry name" value="DUF7906"/>
</dbReference>
<dbReference type="OMA" id="IHCTKER"/>
<feature type="chain" id="PRO_5003313656" description="DUF7906 domain-containing protein" evidence="1">
    <location>
        <begin position="20"/>
        <end position="950"/>
    </location>
</feature>
<organism evidence="3 4">
    <name type="scientific">Cavenderia fasciculata</name>
    <name type="common">Slime mold</name>
    <name type="synonym">Dictyostelium fasciculatum</name>
    <dbReference type="NCBI Taxonomy" id="261658"/>
    <lineage>
        <taxon>Eukaryota</taxon>
        <taxon>Amoebozoa</taxon>
        <taxon>Evosea</taxon>
        <taxon>Eumycetozoa</taxon>
        <taxon>Dictyostelia</taxon>
        <taxon>Acytosteliales</taxon>
        <taxon>Cavenderiaceae</taxon>
        <taxon>Cavenderia</taxon>
    </lineage>
</organism>
<keyword evidence="4" id="KW-1185">Reference proteome</keyword>
<dbReference type="PANTHER" id="PTHR31515:SF2">
    <property type="entry name" value="TRANSMEMBRANE PROTEIN"/>
    <property type="match status" value="1"/>
</dbReference>
<gene>
    <name evidence="3" type="ORF">DFA_08855</name>
</gene>
<dbReference type="KEGG" id="dfa:DFA_08855"/>
<protein>
    <recommendedName>
        <fullName evidence="2">DUF7906 domain-containing protein</fullName>
    </recommendedName>
</protein>
<dbReference type="EMBL" id="GL883021">
    <property type="protein sequence ID" value="EGG17854.1"/>
    <property type="molecule type" value="Genomic_DNA"/>
</dbReference>
<dbReference type="RefSeq" id="XP_004356338.1">
    <property type="nucleotide sequence ID" value="XM_004356285.1"/>
</dbReference>
<dbReference type="Proteomes" id="UP000007797">
    <property type="component" value="Unassembled WGS sequence"/>
</dbReference>
<dbReference type="AlphaFoldDB" id="F4Q4Q8"/>
<feature type="domain" description="DUF7906" evidence="2">
    <location>
        <begin position="321"/>
        <end position="459"/>
    </location>
</feature>